<gene>
    <name evidence="1" type="ORF">VIT_00s0256g00100</name>
</gene>
<evidence type="ECO:0000313" key="1">
    <source>
        <dbReference type="EMBL" id="CBI18738.3"/>
    </source>
</evidence>
<evidence type="ECO:0000313" key="2">
    <source>
        <dbReference type="Proteomes" id="UP000009183"/>
    </source>
</evidence>
<dbReference type="EMBL" id="FN594990">
    <property type="protein sequence ID" value="CBI18738.3"/>
    <property type="molecule type" value="Genomic_DNA"/>
</dbReference>
<organism evidence="1 2">
    <name type="scientific">Vitis vinifera</name>
    <name type="common">Grape</name>
    <dbReference type="NCBI Taxonomy" id="29760"/>
    <lineage>
        <taxon>Eukaryota</taxon>
        <taxon>Viridiplantae</taxon>
        <taxon>Streptophyta</taxon>
        <taxon>Embryophyta</taxon>
        <taxon>Tracheophyta</taxon>
        <taxon>Spermatophyta</taxon>
        <taxon>Magnoliopsida</taxon>
        <taxon>eudicotyledons</taxon>
        <taxon>Gunneridae</taxon>
        <taxon>Pentapetalae</taxon>
        <taxon>rosids</taxon>
        <taxon>Vitales</taxon>
        <taxon>Vitaceae</taxon>
        <taxon>Viteae</taxon>
        <taxon>Vitis</taxon>
    </lineage>
</organism>
<reference evidence="2" key="1">
    <citation type="journal article" date="2007" name="Nature">
        <title>The grapevine genome sequence suggests ancestral hexaploidization in major angiosperm phyla.</title>
        <authorList>
            <consortium name="The French-Italian Public Consortium for Grapevine Genome Characterization."/>
            <person name="Jaillon O."/>
            <person name="Aury J.-M."/>
            <person name="Noel B."/>
            <person name="Policriti A."/>
            <person name="Clepet C."/>
            <person name="Casagrande A."/>
            <person name="Choisne N."/>
            <person name="Aubourg S."/>
            <person name="Vitulo N."/>
            <person name="Jubin C."/>
            <person name="Vezzi A."/>
            <person name="Legeai F."/>
            <person name="Hugueney P."/>
            <person name="Dasilva C."/>
            <person name="Horner D."/>
            <person name="Mica E."/>
            <person name="Jublot D."/>
            <person name="Poulain J."/>
            <person name="Bruyere C."/>
            <person name="Billault A."/>
            <person name="Segurens B."/>
            <person name="Gouyvenoux M."/>
            <person name="Ugarte E."/>
            <person name="Cattonaro F."/>
            <person name="Anthouard V."/>
            <person name="Vico V."/>
            <person name="Del Fabbro C."/>
            <person name="Alaux M."/>
            <person name="Di Gaspero G."/>
            <person name="Dumas V."/>
            <person name="Felice N."/>
            <person name="Paillard S."/>
            <person name="Juman I."/>
            <person name="Moroldo M."/>
            <person name="Scalabrin S."/>
            <person name="Canaguier A."/>
            <person name="Le Clainche I."/>
            <person name="Malacrida G."/>
            <person name="Durand E."/>
            <person name="Pesole G."/>
            <person name="Laucou V."/>
            <person name="Chatelet P."/>
            <person name="Merdinoglu D."/>
            <person name="Delledonne M."/>
            <person name="Pezzotti M."/>
            <person name="Lecharny A."/>
            <person name="Scarpelli C."/>
            <person name="Artiguenave F."/>
            <person name="Pe M.E."/>
            <person name="Valle G."/>
            <person name="Morgante M."/>
            <person name="Caboche M."/>
            <person name="Adam-Blondon A.-F."/>
            <person name="Weissenbach J."/>
            <person name="Quetier F."/>
            <person name="Wincker P."/>
        </authorList>
    </citation>
    <scope>NUCLEOTIDE SEQUENCE [LARGE SCALE GENOMIC DNA]</scope>
    <source>
        <strain evidence="2">cv. Pinot noir / PN40024</strain>
    </source>
</reference>
<dbReference type="Proteomes" id="UP000009183">
    <property type="component" value="Unassembled WGS sequence, unordered"/>
</dbReference>
<dbReference type="InParanoid" id="D7SSV4"/>
<dbReference type="HOGENOM" id="CLU_2517215_0_0_1"/>
<keyword evidence="2" id="KW-1185">Reference proteome</keyword>
<dbReference type="PaxDb" id="29760-VIT_00s0256g00100.t01"/>
<dbReference type="STRING" id="29760.D7SSV4"/>
<protein>
    <submittedName>
        <fullName evidence="1">Uncharacterized protein</fullName>
    </submittedName>
</protein>
<accession>D7SSV4</accession>
<proteinExistence type="predicted"/>
<name>D7SSV4_VITVI</name>
<dbReference type="AlphaFoldDB" id="D7SSV4"/>
<sequence>MALIPLVQNLDNHRGRGPFCQVFDAVIKHPILAGRPSSWRLKSSHRSFELHLKHRPTCGDSSDSWVLDGYLWRCGGTCGGGSLNL</sequence>